<sequence>MRCERLHDSAVYVLGALPPPEREAYERHLADCAQCRAEVAEFSDLPGLLGRLDPEIAAQLALASDLPDEPNPGWAGPTAAPPPPIPPTQPTPAAWACPTAAPSPSTPLSPAAWPGPAAVPTPPSPSAAPTPPSPSAAPTPPSPSAAPTPPSPSAAPTPASPAAAPTPPVPAAWAGPTATNPTLDPSLGRLNGSTPASGDPLLPRVLDRARSARRTDRRHRRWRTAGTALVAAFLGVVAVIGVRAAGIGQPDYVAMQEVAATVPVTASLALDSDSDSDGTVVRMRCAYKAGEGDEYAKWTYTLVVVPKSGDPEEINTWTARSGDEMQLTAHSHIQRSNIQRIEIRKGDGTPVLTLAA</sequence>
<feature type="region of interest" description="Disordered" evidence="3">
    <location>
        <begin position="65"/>
        <end position="202"/>
    </location>
</feature>
<accession>A0ABN3HRR3</accession>
<feature type="domain" description="Putative zinc-finger" evidence="5">
    <location>
        <begin position="12"/>
        <end position="36"/>
    </location>
</feature>
<dbReference type="RefSeq" id="WP_425553946.1">
    <property type="nucleotide sequence ID" value="NZ_BAAARV010000100.1"/>
</dbReference>
<gene>
    <name evidence="6" type="ORF">GCM10010170_096210</name>
</gene>
<evidence type="ECO:0000256" key="3">
    <source>
        <dbReference type="SAM" id="MobiDB-lite"/>
    </source>
</evidence>
<dbReference type="EMBL" id="BAAARV010000100">
    <property type="protein sequence ID" value="GAA2386050.1"/>
    <property type="molecule type" value="Genomic_DNA"/>
</dbReference>
<keyword evidence="4" id="KW-0472">Membrane</keyword>
<dbReference type="Pfam" id="PF13490">
    <property type="entry name" value="zf-HC2"/>
    <property type="match status" value="1"/>
</dbReference>
<feature type="compositionally biased region" description="Pro residues" evidence="3">
    <location>
        <begin position="79"/>
        <end position="90"/>
    </location>
</feature>
<evidence type="ECO:0000313" key="6">
    <source>
        <dbReference type="EMBL" id="GAA2386050.1"/>
    </source>
</evidence>
<dbReference type="InterPro" id="IPR041916">
    <property type="entry name" value="Anti_sigma_zinc_sf"/>
</dbReference>
<keyword evidence="1" id="KW-0805">Transcription regulation</keyword>
<dbReference type="Gene3D" id="1.10.10.1320">
    <property type="entry name" value="Anti-sigma factor, zinc-finger domain"/>
    <property type="match status" value="1"/>
</dbReference>
<reference evidence="6 7" key="1">
    <citation type="journal article" date="2019" name="Int. J. Syst. Evol. Microbiol.">
        <title>The Global Catalogue of Microorganisms (GCM) 10K type strain sequencing project: providing services to taxonomists for standard genome sequencing and annotation.</title>
        <authorList>
            <consortium name="The Broad Institute Genomics Platform"/>
            <consortium name="The Broad Institute Genome Sequencing Center for Infectious Disease"/>
            <person name="Wu L."/>
            <person name="Ma J."/>
        </authorList>
    </citation>
    <scope>NUCLEOTIDE SEQUENCE [LARGE SCALE GENOMIC DNA]</scope>
    <source>
        <strain evidence="6 7">JCM 3272</strain>
    </source>
</reference>
<keyword evidence="7" id="KW-1185">Reference proteome</keyword>
<keyword evidence="2" id="KW-0804">Transcription</keyword>
<feature type="compositionally biased region" description="Pro residues" evidence="3">
    <location>
        <begin position="117"/>
        <end position="170"/>
    </location>
</feature>
<proteinExistence type="predicted"/>
<feature type="compositionally biased region" description="Low complexity" evidence="3">
    <location>
        <begin position="91"/>
        <end position="116"/>
    </location>
</feature>
<comment type="caution">
    <text evidence="6">The sequence shown here is derived from an EMBL/GenBank/DDBJ whole genome shotgun (WGS) entry which is preliminary data.</text>
</comment>
<feature type="transmembrane region" description="Helical" evidence="4">
    <location>
        <begin position="222"/>
        <end position="242"/>
    </location>
</feature>
<evidence type="ECO:0000313" key="7">
    <source>
        <dbReference type="Proteomes" id="UP001501444"/>
    </source>
</evidence>
<dbReference type="InterPro" id="IPR027383">
    <property type="entry name" value="Znf_put"/>
</dbReference>
<protein>
    <recommendedName>
        <fullName evidence="5">Putative zinc-finger domain-containing protein</fullName>
    </recommendedName>
</protein>
<organism evidence="6 7">
    <name type="scientific">Dactylosporangium salmoneum</name>
    <dbReference type="NCBI Taxonomy" id="53361"/>
    <lineage>
        <taxon>Bacteria</taxon>
        <taxon>Bacillati</taxon>
        <taxon>Actinomycetota</taxon>
        <taxon>Actinomycetes</taxon>
        <taxon>Micromonosporales</taxon>
        <taxon>Micromonosporaceae</taxon>
        <taxon>Dactylosporangium</taxon>
    </lineage>
</organism>
<keyword evidence="4" id="KW-1133">Transmembrane helix</keyword>
<dbReference type="Proteomes" id="UP001501444">
    <property type="component" value="Unassembled WGS sequence"/>
</dbReference>
<keyword evidence="4" id="KW-0812">Transmembrane</keyword>
<evidence type="ECO:0000259" key="5">
    <source>
        <dbReference type="Pfam" id="PF13490"/>
    </source>
</evidence>
<evidence type="ECO:0000256" key="1">
    <source>
        <dbReference type="ARBA" id="ARBA00023015"/>
    </source>
</evidence>
<evidence type="ECO:0000256" key="2">
    <source>
        <dbReference type="ARBA" id="ARBA00023163"/>
    </source>
</evidence>
<name>A0ABN3HRR3_9ACTN</name>
<evidence type="ECO:0000256" key="4">
    <source>
        <dbReference type="SAM" id="Phobius"/>
    </source>
</evidence>